<comment type="subcellular location">
    <subcellularLocation>
        <location evidence="5">Golgi apparatus</location>
        <location evidence="5">Golgi stack membrane</location>
        <topology evidence="5">Single-pass type II membrane protein</topology>
    </subcellularLocation>
</comment>
<keyword evidence="10" id="KW-1185">Reference proteome</keyword>
<dbReference type="InterPro" id="IPR055270">
    <property type="entry name" value="Glyco_tran_10_C"/>
</dbReference>
<dbReference type="EC" id="2.4.1.-" evidence="5"/>
<evidence type="ECO:0000259" key="8">
    <source>
        <dbReference type="Pfam" id="PF00852"/>
    </source>
</evidence>
<evidence type="ECO:0000256" key="3">
    <source>
        <dbReference type="ARBA" id="ARBA00022676"/>
    </source>
</evidence>
<evidence type="ECO:0000256" key="4">
    <source>
        <dbReference type="ARBA" id="ARBA00022679"/>
    </source>
</evidence>
<keyword evidence="7" id="KW-0732">Signal</keyword>
<comment type="similarity">
    <text evidence="2 5">Belongs to the glycosyltransferase 10 family.</text>
</comment>
<organism evidence="9 10">
    <name type="scientific">Porphyridium purpureum</name>
    <name type="common">Red alga</name>
    <name type="synonym">Porphyridium cruentum</name>
    <dbReference type="NCBI Taxonomy" id="35688"/>
    <lineage>
        <taxon>Eukaryota</taxon>
        <taxon>Rhodophyta</taxon>
        <taxon>Bangiophyceae</taxon>
        <taxon>Porphyridiales</taxon>
        <taxon>Porphyridiaceae</taxon>
        <taxon>Porphyridium</taxon>
    </lineage>
</organism>
<accession>A0A5J4Z6H8</accession>
<dbReference type="InterPro" id="IPR001503">
    <property type="entry name" value="Glyco_trans_10"/>
</dbReference>
<comment type="pathway">
    <text evidence="1">Protein modification; protein glycosylation.</text>
</comment>
<dbReference type="PANTHER" id="PTHR11929">
    <property type="entry name" value="ALPHA- 1,3 -FUCOSYLTRANSFERASE"/>
    <property type="match status" value="1"/>
</dbReference>
<name>A0A5J4Z6H8_PORPP</name>
<dbReference type="Proteomes" id="UP000324585">
    <property type="component" value="Unassembled WGS sequence"/>
</dbReference>
<evidence type="ECO:0000256" key="1">
    <source>
        <dbReference type="ARBA" id="ARBA00004922"/>
    </source>
</evidence>
<gene>
    <name evidence="9" type="ORF">FVE85_6287</name>
</gene>
<dbReference type="PANTHER" id="PTHR11929:SF194">
    <property type="entry name" value="ALPHA-(1,3)-FUCOSYLTRANSFERASE 10"/>
    <property type="match status" value="1"/>
</dbReference>
<evidence type="ECO:0000256" key="2">
    <source>
        <dbReference type="ARBA" id="ARBA00008919"/>
    </source>
</evidence>
<keyword evidence="3 5" id="KW-0328">Glycosyltransferase</keyword>
<feature type="compositionally biased region" description="Basic and acidic residues" evidence="6">
    <location>
        <begin position="103"/>
        <end position="116"/>
    </location>
</feature>
<sequence length="455" mass="50573">MLVGVLTLVFVFLRVDIGRSSGPNDEMQHDVRSFRVYQQSRKGKADEVQPNDAHQHHPWYMASSRVRGGDFRLENSDHLVERNGSRVPQSYRSAHGWTSSCWPRDRPGTSGLDDGRNREEYGSADIVLPRIPQLLDAERFGVGKQVAGVYNTSRSAYDPCSVPCRVQASSEEQPHALVQVMETLSTISGSSGGGGLSQQQQLLRRIARGRPQDLPALASKRCGRLPKAVLWLESAQIEMTEELLELYDVIIGPRADSDLQVIAVNEEHYNVLSEPSDEARAGTAAVFLSHCTPERAAVIHELWRAGLSVDSFGKCLPNAAVPPGVQTLAWQEQKRAVLRKYTFTVVVEAARGVRDMVSEQMYDAIVAGSVPVVFGAPNVREFAPADESYIDAARFPSARALANYLRGLLLDPIRLEMFTRRWKARGVSRNFQALLRRTSSTHIACRLCHHLSQHL</sequence>
<dbReference type="SUPFAM" id="SSF53756">
    <property type="entry name" value="UDP-Glycosyltransferase/glycogen phosphorylase"/>
    <property type="match status" value="1"/>
</dbReference>
<comment type="caution">
    <text evidence="9">The sequence shown here is derived from an EMBL/GenBank/DDBJ whole genome shotgun (WGS) entry which is preliminary data.</text>
</comment>
<proteinExistence type="inferred from homology"/>
<feature type="chain" id="PRO_5023836335" description="Fucosyltransferase" evidence="7">
    <location>
        <begin position="21"/>
        <end position="455"/>
    </location>
</feature>
<dbReference type="Pfam" id="PF00852">
    <property type="entry name" value="Glyco_transf_10"/>
    <property type="match status" value="1"/>
</dbReference>
<dbReference type="InterPro" id="IPR038577">
    <property type="entry name" value="GT10-like_C_sf"/>
</dbReference>
<feature type="region of interest" description="Disordered" evidence="6">
    <location>
        <begin position="97"/>
        <end position="116"/>
    </location>
</feature>
<evidence type="ECO:0000256" key="7">
    <source>
        <dbReference type="SAM" id="SignalP"/>
    </source>
</evidence>
<dbReference type="UniPathway" id="UPA00378"/>
<evidence type="ECO:0000256" key="5">
    <source>
        <dbReference type="RuleBase" id="RU003832"/>
    </source>
</evidence>
<dbReference type="GO" id="GO:0008417">
    <property type="term" value="F:fucosyltransferase activity"/>
    <property type="evidence" value="ECO:0007669"/>
    <property type="project" value="InterPro"/>
</dbReference>
<dbReference type="EMBL" id="VRMN01000001">
    <property type="protein sequence ID" value="KAA8498702.1"/>
    <property type="molecule type" value="Genomic_DNA"/>
</dbReference>
<reference evidence="10" key="1">
    <citation type="journal article" date="2019" name="Nat. Commun.">
        <title>Expansion of phycobilisome linker gene families in mesophilic red algae.</title>
        <authorList>
            <person name="Lee J."/>
            <person name="Kim D."/>
            <person name="Bhattacharya D."/>
            <person name="Yoon H.S."/>
        </authorList>
    </citation>
    <scope>NUCLEOTIDE SEQUENCE [LARGE SCALE GENOMIC DNA]</scope>
    <source>
        <strain evidence="10">CCMP 1328</strain>
    </source>
</reference>
<evidence type="ECO:0000256" key="6">
    <source>
        <dbReference type="SAM" id="MobiDB-lite"/>
    </source>
</evidence>
<keyword evidence="5" id="KW-0472">Membrane</keyword>
<protein>
    <recommendedName>
        <fullName evidence="5">Fucosyltransferase</fullName>
        <ecNumber evidence="5">2.4.1.-</ecNumber>
    </recommendedName>
</protein>
<evidence type="ECO:0000313" key="10">
    <source>
        <dbReference type="Proteomes" id="UP000324585"/>
    </source>
</evidence>
<dbReference type="Gene3D" id="3.40.50.11660">
    <property type="entry name" value="Glycosyl transferase family 10, C-terminal domain"/>
    <property type="match status" value="1"/>
</dbReference>
<keyword evidence="5" id="KW-0812">Transmembrane</keyword>
<evidence type="ECO:0000313" key="9">
    <source>
        <dbReference type="EMBL" id="KAA8498702.1"/>
    </source>
</evidence>
<dbReference type="AlphaFoldDB" id="A0A5J4Z6H8"/>
<keyword evidence="5" id="KW-0333">Golgi apparatus</keyword>
<keyword evidence="4 5" id="KW-0808">Transferase</keyword>
<feature type="domain" description="Fucosyltransferase C-terminal" evidence="8">
    <location>
        <begin position="280"/>
        <end position="454"/>
    </location>
</feature>
<feature type="signal peptide" evidence="7">
    <location>
        <begin position="1"/>
        <end position="20"/>
    </location>
</feature>
<dbReference type="GO" id="GO:0032580">
    <property type="term" value="C:Golgi cisterna membrane"/>
    <property type="evidence" value="ECO:0007669"/>
    <property type="project" value="UniProtKB-SubCell"/>
</dbReference>
<dbReference type="OrthoDB" id="427096at2759"/>